<name>A0A3N7JW76_9BURK</name>
<dbReference type="AlphaFoldDB" id="A0A3N7JW76"/>
<reference evidence="1 2" key="1">
    <citation type="submission" date="2018-08" db="EMBL/GenBank/DDBJ databases">
        <authorList>
            <person name="Khan S.A."/>
            <person name="Jeon C.O."/>
            <person name="Chun B.H."/>
            <person name="Jeong S.E."/>
        </authorList>
    </citation>
    <scope>NUCLEOTIDE SEQUENCE [LARGE SCALE GENOMIC DNA]</scope>
    <source>
        <strain evidence="1 2">S-16</strain>
    </source>
</reference>
<evidence type="ECO:0000313" key="1">
    <source>
        <dbReference type="EMBL" id="RQP25099.1"/>
    </source>
</evidence>
<reference evidence="1 2" key="2">
    <citation type="submission" date="2018-12" db="EMBL/GenBank/DDBJ databases">
        <title>Rhizobacter gummiphilus sp. nov., a rubber-degrading bacterium isolated from the soil of a botanical garden in Japan.</title>
        <authorList>
            <person name="Shunsuke S.S."/>
        </authorList>
    </citation>
    <scope>NUCLEOTIDE SEQUENCE [LARGE SCALE GENOMIC DNA]</scope>
    <source>
        <strain evidence="1 2">S-16</strain>
    </source>
</reference>
<evidence type="ECO:0000313" key="2">
    <source>
        <dbReference type="Proteomes" id="UP000267464"/>
    </source>
</evidence>
<dbReference type="EMBL" id="QUSW01000002">
    <property type="protein sequence ID" value="RQP25099.1"/>
    <property type="molecule type" value="Genomic_DNA"/>
</dbReference>
<sequence length="90" mass="10731">MNSIDRYQSLLDGYQRGIYTDREVIGQVLDMLVEGSAREALWRELTLEHRDEITQFLTNYDESAPPLLPHEHWRLVKEGQVALRRWFMAR</sequence>
<gene>
    <name evidence="1" type="ORF">DZC73_09615</name>
</gene>
<organism evidence="1 2">
    <name type="scientific">Piscinibacter terrae</name>
    <dbReference type="NCBI Taxonomy" id="2496871"/>
    <lineage>
        <taxon>Bacteria</taxon>
        <taxon>Pseudomonadati</taxon>
        <taxon>Pseudomonadota</taxon>
        <taxon>Betaproteobacteria</taxon>
        <taxon>Burkholderiales</taxon>
        <taxon>Sphaerotilaceae</taxon>
        <taxon>Piscinibacter</taxon>
    </lineage>
</organism>
<protein>
    <submittedName>
        <fullName evidence="1">Uncharacterized protein</fullName>
    </submittedName>
</protein>
<dbReference type="RefSeq" id="WP_124540007.1">
    <property type="nucleotide sequence ID" value="NZ_QUSW01000002.1"/>
</dbReference>
<keyword evidence="2" id="KW-1185">Reference proteome</keyword>
<proteinExistence type="predicted"/>
<accession>A0A3N7JW76</accession>
<comment type="caution">
    <text evidence="1">The sequence shown here is derived from an EMBL/GenBank/DDBJ whole genome shotgun (WGS) entry which is preliminary data.</text>
</comment>
<dbReference type="Proteomes" id="UP000267464">
    <property type="component" value="Unassembled WGS sequence"/>
</dbReference>